<dbReference type="RefSeq" id="WP_036530465.1">
    <property type="nucleotide sequence ID" value="NZ_JJML01000002.1"/>
</dbReference>
<gene>
    <name evidence="1" type="ORF">DO97_05805</name>
</gene>
<sequence>MIAQRGSSQAGLPQLPAFTQELPVLPLVTIEQSHPGFTQRQVYQMYGLSADNASRQKGFQGDAPGYIRNATGVPWIVQKQGMKNLYFPPRGLDVP</sequence>
<proteinExistence type="predicted"/>
<protein>
    <submittedName>
        <fullName evidence="1">Uncharacterized protein</fullName>
    </submittedName>
</protein>
<evidence type="ECO:0000313" key="1">
    <source>
        <dbReference type="EMBL" id="KGF73877.1"/>
    </source>
</evidence>
<name>A0A098TPR9_9CYAN</name>
<dbReference type="Proteomes" id="UP000030170">
    <property type="component" value="Unassembled WGS sequence"/>
</dbReference>
<accession>A0A098TPR9</accession>
<evidence type="ECO:0000313" key="2">
    <source>
        <dbReference type="Proteomes" id="UP000030170"/>
    </source>
</evidence>
<comment type="caution">
    <text evidence="1">The sequence shown here is derived from an EMBL/GenBank/DDBJ whole genome shotgun (WGS) entry which is preliminary data.</text>
</comment>
<dbReference type="EMBL" id="JJML01000002">
    <property type="protein sequence ID" value="KGF73877.1"/>
    <property type="molecule type" value="Genomic_DNA"/>
</dbReference>
<organism evidence="1 2">
    <name type="scientific">Neosynechococcus sphagnicola sy1</name>
    <dbReference type="NCBI Taxonomy" id="1497020"/>
    <lineage>
        <taxon>Bacteria</taxon>
        <taxon>Bacillati</taxon>
        <taxon>Cyanobacteriota</taxon>
        <taxon>Cyanophyceae</taxon>
        <taxon>Neosynechococcales</taxon>
        <taxon>Neosynechococcaceae</taxon>
        <taxon>Neosynechococcus</taxon>
    </lineage>
</organism>
<reference evidence="1 2" key="1">
    <citation type="journal article" date="2014" name="Mol. Ecol.">
        <title>Evolution of Synechococcus.</title>
        <authorList>
            <person name="Dvorak P."/>
            <person name="Casamatta D."/>
            <person name="Hasler P."/>
            <person name="Poulickova A."/>
            <person name="Ondrej V."/>
            <person name="Sanges R."/>
        </authorList>
    </citation>
    <scope>NUCLEOTIDE SEQUENCE [LARGE SCALE GENOMIC DNA]</scope>
    <source>
        <strain evidence="1 2">CAUP A 1101</strain>
    </source>
</reference>
<dbReference type="AlphaFoldDB" id="A0A098TPR9"/>
<keyword evidence="2" id="KW-1185">Reference proteome</keyword>